<reference evidence="2 3" key="1">
    <citation type="submission" date="2017-09" db="EMBL/GenBank/DDBJ databases">
        <authorList>
            <person name="Ehlers B."/>
            <person name="Leendertz F.H."/>
        </authorList>
    </citation>
    <scope>NUCLEOTIDE SEQUENCE [LARGE SCALE GENOMIC DNA]</scope>
    <source>
        <strain evidence="2 3">Nm42</strain>
    </source>
</reference>
<evidence type="ECO:0000313" key="3">
    <source>
        <dbReference type="Proteomes" id="UP000219335"/>
    </source>
</evidence>
<organism evidence="2 3">
    <name type="scientific">Nitrosomonas ureae</name>
    <dbReference type="NCBI Taxonomy" id="44577"/>
    <lineage>
        <taxon>Bacteria</taxon>
        <taxon>Pseudomonadati</taxon>
        <taxon>Pseudomonadota</taxon>
        <taxon>Betaproteobacteria</taxon>
        <taxon>Nitrosomonadales</taxon>
        <taxon>Nitrosomonadaceae</taxon>
        <taxon>Nitrosomonas</taxon>
    </lineage>
</organism>
<proteinExistence type="predicted"/>
<evidence type="ECO:0000259" key="1">
    <source>
        <dbReference type="Pfam" id="PF20557"/>
    </source>
</evidence>
<dbReference type="RefSeq" id="WP_097105770.1">
    <property type="nucleotide sequence ID" value="NZ_OCMU01000001.1"/>
</dbReference>
<gene>
    <name evidence="2" type="ORF">SAMN06297164_2359</name>
</gene>
<evidence type="ECO:0000313" key="2">
    <source>
        <dbReference type="EMBL" id="SOD19374.1"/>
    </source>
</evidence>
<sequence>MALIVEDGTGMADANSYESVENADAYFTARGITAWSGSGPVKEAALIAATEYVDIRWRGKLKGELQFPDTQARLFPRINVYDEELRLLTGVPKDLRSAVCEYALISLTQTLMPNQPVISSDVGKVLMEETKQVGPIRKSKKYQIGSAFQSFSKPDMLMSTFIVAYAGQATAYV</sequence>
<dbReference type="Proteomes" id="UP000219335">
    <property type="component" value="Unassembled WGS sequence"/>
</dbReference>
<protein>
    <recommendedName>
        <fullName evidence="1">Putative DnaT-like domain-containing protein</fullName>
    </recommendedName>
</protein>
<dbReference type="Pfam" id="PF20557">
    <property type="entry name" value="DnaT_2"/>
    <property type="match status" value="1"/>
</dbReference>
<dbReference type="AlphaFoldDB" id="A0A286ABU0"/>
<name>A0A286ABU0_9PROT</name>
<accession>A0A286ABU0</accession>
<dbReference type="InterPro" id="IPR046787">
    <property type="entry name" value="DnaT_2"/>
</dbReference>
<dbReference type="EMBL" id="OCMU01000001">
    <property type="protein sequence ID" value="SOD19374.1"/>
    <property type="molecule type" value="Genomic_DNA"/>
</dbReference>
<feature type="domain" description="Putative DnaT-like" evidence="1">
    <location>
        <begin position="1"/>
        <end position="158"/>
    </location>
</feature>